<evidence type="ECO:0000313" key="2">
    <source>
        <dbReference type="EMBL" id="KPM37792.1"/>
    </source>
</evidence>
<dbReference type="Gene3D" id="3.40.50.1000">
    <property type="entry name" value="HAD superfamily/HAD-like"/>
    <property type="match status" value="1"/>
</dbReference>
<protein>
    <recommendedName>
        <fullName evidence="1">FAD dependent oxidoreductase domain-containing protein</fullName>
    </recommendedName>
</protein>
<dbReference type="STRING" id="78410.A0A0P7AT91"/>
<reference evidence="2 3" key="1">
    <citation type="submission" date="2015-09" db="EMBL/GenBank/DDBJ databases">
        <title>Draft genome of a European isolate of the apple canker pathogen Neonectria ditissima.</title>
        <authorList>
            <person name="Gomez-Cortecero A."/>
            <person name="Harrison R.J."/>
            <person name="Armitage A.D."/>
        </authorList>
    </citation>
    <scope>NUCLEOTIDE SEQUENCE [LARGE SCALE GENOMIC DNA]</scope>
    <source>
        <strain evidence="2 3">R09/05</strain>
    </source>
</reference>
<dbReference type="InterPro" id="IPR006076">
    <property type="entry name" value="FAD-dep_OxRdtase"/>
</dbReference>
<dbReference type="Gene3D" id="1.10.150.240">
    <property type="entry name" value="Putative phosphatase, domain 2"/>
    <property type="match status" value="1"/>
</dbReference>
<dbReference type="InterPro" id="IPR023214">
    <property type="entry name" value="HAD_sf"/>
</dbReference>
<dbReference type="SUPFAM" id="SSF56784">
    <property type="entry name" value="HAD-like"/>
    <property type="match status" value="1"/>
</dbReference>
<accession>A0A0P7AT91</accession>
<comment type="caution">
    <text evidence="2">The sequence shown here is derived from an EMBL/GenBank/DDBJ whole genome shotgun (WGS) entry which is preliminary data.</text>
</comment>
<dbReference type="OrthoDB" id="429143at2759"/>
<dbReference type="InterPro" id="IPR036188">
    <property type="entry name" value="FAD/NAD-bd_sf"/>
</dbReference>
<dbReference type="AlphaFoldDB" id="A0A0P7AT91"/>
<gene>
    <name evidence="2" type="ORF">AK830_g8773</name>
</gene>
<dbReference type="Proteomes" id="UP000050424">
    <property type="component" value="Unassembled WGS sequence"/>
</dbReference>
<dbReference type="InterPro" id="IPR023198">
    <property type="entry name" value="PGP-like_dom2"/>
</dbReference>
<dbReference type="PANTHER" id="PTHR13847">
    <property type="entry name" value="SARCOSINE DEHYDROGENASE-RELATED"/>
    <property type="match status" value="1"/>
</dbReference>
<sequence>MSVPKKHVVFDVVGTCVSYDAIFDALDTRLGDRLRAECIKPKLLGYTWFEAAEREYTYLSISGRYIRFYDVFRSLFYRMLWMAGIEEPREFATEDDLAYILEQFMHLDARPGVAECFQILRDAGFTCWAFTAGDVNRVSGYFTRNNIDMPAENFMSCDSFGIGKPAPESYQPLLTRFAGEEAWFAAAHMWDVSAAKATGFKGAYCTVWEKEPCTDLFGAMDVMANTLIGWFADRFTIDRQIGQRSQPQPLTYQWWEVYEVPLQSVPFHVNYCWIIHEGGAMTKPEQQNRGPVPNPVPSFWNATSRPLDDYRSTKDLPPVSDVVIVGAGFAGVATAYHILKDNPDPPSIVLLEARKVCSGATGRNGGHVKPDTYFNVPKYTKLFGAAAAAELAAFEASHVLAVKTLVENENLDCDFHLTRAVDVYLDPDHAKKTEASYRELVKAGVVNLRDVAFIPKKDAERVSGVKGAQCCFSFTAAYLWPSKMVHQLLEKLLDKGLSLYANTPVSSVSPAPDKSGMWTVHTPRGAIKTKKGVFATNGYTGQVLPEYRNSIVPVRGICSHIESPKHQDSPYLVNTYGIRFDALNNDYLIPRADGSIVVSGARQRFWPSRERWFDNVRDNELIEEAVSYFDGYMQRHFRGWENSEAKTKHVWTGIMGYSADFMPHIGEVPEKPGQYIIAGFSGHGMPEILLSSRGVANLVRDDVSFEESGLPRMFKTRKSRITSKTSLLEESLEPVWAGGMVAKL</sequence>
<dbReference type="InterPro" id="IPR036412">
    <property type="entry name" value="HAD-like_sf"/>
</dbReference>
<organism evidence="2 3">
    <name type="scientific">Neonectria ditissima</name>
    <dbReference type="NCBI Taxonomy" id="78410"/>
    <lineage>
        <taxon>Eukaryota</taxon>
        <taxon>Fungi</taxon>
        <taxon>Dikarya</taxon>
        <taxon>Ascomycota</taxon>
        <taxon>Pezizomycotina</taxon>
        <taxon>Sordariomycetes</taxon>
        <taxon>Hypocreomycetidae</taxon>
        <taxon>Hypocreales</taxon>
        <taxon>Nectriaceae</taxon>
        <taxon>Neonectria</taxon>
    </lineage>
</organism>
<dbReference type="PANTHER" id="PTHR13847:SF279">
    <property type="entry name" value="FAD DEPENDENT OXIDOREDUCTASE DOMAIN-CONTAINING PROTEIN-RELATED"/>
    <property type="match status" value="1"/>
</dbReference>
<keyword evidence="3" id="KW-1185">Reference proteome</keyword>
<dbReference type="GO" id="GO:0005737">
    <property type="term" value="C:cytoplasm"/>
    <property type="evidence" value="ECO:0007669"/>
    <property type="project" value="TreeGrafter"/>
</dbReference>
<feature type="domain" description="FAD dependent oxidoreductase" evidence="1">
    <location>
        <begin position="321"/>
        <end position="694"/>
    </location>
</feature>
<dbReference type="Pfam" id="PF00702">
    <property type="entry name" value="Hydrolase"/>
    <property type="match status" value="1"/>
</dbReference>
<dbReference type="Pfam" id="PF01266">
    <property type="entry name" value="DAO"/>
    <property type="match status" value="1"/>
</dbReference>
<dbReference type="SUPFAM" id="SSF51905">
    <property type="entry name" value="FAD/NAD(P)-binding domain"/>
    <property type="match status" value="1"/>
</dbReference>
<dbReference type="Gene3D" id="3.30.9.10">
    <property type="entry name" value="D-Amino Acid Oxidase, subunit A, domain 2"/>
    <property type="match status" value="1"/>
</dbReference>
<name>A0A0P7AT91_9HYPO</name>
<evidence type="ECO:0000313" key="3">
    <source>
        <dbReference type="Proteomes" id="UP000050424"/>
    </source>
</evidence>
<evidence type="ECO:0000259" key="1">
    <source>
        <dbReference type="Pfam" id="PF01266"/>
    </source>
</evidence>
<dbReference type="EMBL" id="LKCW01000153">
    <property type="protein sequence ID" value="KPM37792.1"/>
    <property type="molecule type" value="Genomic_DNA"/>
</dbReference>
<dbReference type="Gene3D" id="3.50.50.60">
    <property type="entry name" value="FAD/NAD(P)-binding domain"/>
    <property type="match status" value="1"/>
</dbReference>
<proteinExistence type="predicted"/>